<evidence type="ECO:0000313" key="2">
    <source>
        <dbReference type="EMBL" id="QQP11423.1"/>
    </source>
</evidence>
<organism evidence="2 3">
    <name type="scientific">Lysinibacillus agricola</name>
    <dbReference type="NCBI Taxonomy" id="2590012"/>
    <lineage>
        <taxon>Bacteria</taxon>
        <taxon>Bacillati</taxon>
        <taxon>Bacillota</taxon>
        <taxon>Bacilli</taxon>
        <taxon>Bacillales</taxon>
        <taxon>Bacillaceae</taxon>
        <taxon>Lysinibacillus</taxon>
    </lineage>
</organism>
<feature type="compositionally biased region" description="Basic and acidic residues" evidence="1">
    <location>
        <begin position="1"/>
        <end position="23"/>
    </location>
</feature>
<dbReference type="Proteomes" id="UP000596049">
    <property type="component" value="Chromosome"/>
</dbReference>
<dbReference type="RefSeq" id="WP_053596239.1">
    <property type="nucleotide sequence ID" value="NZ_CP067341.1"/>
</dbReference>
<accession>A0ABX7ANE0</accession>
<evidence type="ECO:0000313" key="3">
    <source>
        <dbReference type="Proteomes" id="UP000596049"/>
    </source>
</evidence>
<sequence length="59" mass="7157">MERSKNQTKDVKGKEKEQEREEKISDEDIDLDRTEKNYDLVQSDWRYYISKNDCKGVKN</sequence>
<reference evidence="2 3" key="1">
    <citation type="submission" date="2020-01" db="EMBL/GenBank/DDBJ databases">
        <authorList>
            <person name="Liu G."/>
            <person name="Liu B."/>
        </authorList>
    </citation>
    <scope>NUCLEOTIDE SEQUENCE [LARGE SCALE GENOMIC DNA]</scope>
    <source>
        <strain evidence="2 3">FJAT-51161</strain>
    </source>
</reference>
<keyword evidence="3" id="KW-1185">Reference proteome</keyword>
<dbReference type="EMBL" id="CP067341">
    <property type="protein sequence ID" value="QQP11423.1"/>
    <property type="molecule type" value="Genomic_DNA"/>
</dbReference>
<proteinExistence type="predicted"/>
<protein>
    <submittedName>
        <fullName evidence="2">Uncharacterized protein</fullName>
    </submittedName>
</protein>
<evidence type="ECO:0000256" key="1">
    <source>
        <dbReference type="SAM" id="MobiDB-lite"/>
    </source>
</evidence>
<gene>
    <name evidence="2" type="ORF">FJQ98_19780</name>
</gene>
<name>A0ABX7ANE0_9BACI</name>
<feature type="region of interest" description="Disordered" evidence="1">
    <location>
        <begin position="1"/>
        <end position="35"/>
    </location>
</feature>